<evidence type="ECO:0000256" key="4">
    <source>
        <dbReference type="ARBA" id="ARBA00022777"/>
    </source>
</evidence>
<keyword evidence="11" id="KW-1185">Reference proteome</keyword>
<dbReference type="InterPro" id="IPR011009">
    <property type="entry name" value="Kinase-like_dom_sf"/>
</dbReference>
<dbReference type="SMART" id="SM00220">
    <property type="entry name" value="S_TKc"/>
    <property type="match status" value="1"/>
</dbReference>
<feature type="region of interest" description="Disordered" evidence="8">
    <location>
        <begin position="212"/>
        <end position="248"/>
    </location>
</feature>
<gene>
    <name evidence="10" type="ORF">PCOR1329_LOCUS85512</name>
</gene>
<dbReference type="PANTHER" id="PTHR24353">
    <property type="entry name" value="CYCLIC NUCLEOTIDE-DEPENDENT PROTEIN KINASE"/>
    <property type="match status" value="1"/>
</dbReference>
<keyword evidence="1" id="KW-0723">Serine/threonine-protein kinase</keyword>
<feature type="binding site" evidence="6">
    <location>
        <position position="31"/>
    </location>
    <ligand>
        <name>ATP</name>
        <dbReference type="ChEBI" id="CHEBI:30616"/>
    </ligand>
</feature>
<comment type="caution">
    <text evidence="10">The sequence shown here is derived from an EMBL/GenBank/DDBJ whole genome shotgun (WGS) entry which is preliminary data.</text>
</comment>
<dbReference type="EMBL" id="CAUYUJ010022629">
    <property type="protein sequence ID" value="CAK0911737.1"/>
    <property type="molecule type" value="Genomic_DNA"/>
</dbReference>
<keyword evidence="7" id="KW-0175">Coiled coil</keyword>
<evidence type="ECO:0000256" key="7">
    <source>
        <dbReference type="SAM" id="Coils"/>
    </source>
</evidence>
<feature type="coiled-coil region" evidence="7">
    <location>
        <begin position="342"/>
        <end position="369"/>
    </location>
</feature>
<evidence type="ECO:0000256" key="3">
    <source>
        <dbReference type="ARBA" id="ARBA00022741"/>
    </source>
</evidence>
<dbReference type="SUPFAM" id="SSF56112">
    <property type="entry name" value="Protein kinase-like (PK-like)"/>
    <property type="match status" value="1"/>
</dbReference>
<dbReference type="PANTHER" id="PTHR24353:SF37">
    <property type="entry name" value="CAMP-DEPENDENT PROTEIN KINASE CATALYTIC SUBUNIT PRKX"/>
    <property type="match status" value="1"/>
</dbReference>
<feature type="domain" description="Protein kinase" evidence="9">
    <location>
        <begin position="2"/>
        <end position="380"/>
    </location>
</feature>
<dbReference type="InterPro" id="IPR000719">
    <property type="entry name" value="Prot_kinase_dom"/>
</dbReference>
<protein>
    <recommendedName>
        <fullName evidence="9">Protein kinase domain-containing protein</fullName>
    </recommendedName>
</protein>
<dbReference type="PROSITE" id="PS50011">
    <property type="entry name" value="PROTEIN_KINASE_DOM"/>
    <property type="match status" value="1"/>
</dbReference>
<evidence type="ECO:0000313" key="10">
    <source>
        <dbReference type="EMBL" id="CAK0911737.1"/>
    </source>
</evidence>
<keyword evidence="2" id="KW-0808">Transferase</keyword>
<keyword evidence="4" id="KW-0418">Kinase</keyword>
<evidence type="ECO:0000256" key="2">
    <source>
        <dbReference type="ARBA" id="ARBA00022679"/>
    </source>
</evidence>
<dbReference type="PROSITE" id="PS00107">
    <property type="entry name" value="PROTEIN_KINASE_ATP"/>
    <property type="match status" value="1"/>
</dbReference>
<evidence type="ECO:0000256" key="6">
    <source>
        <dbReference type="PROSITE-ProRule" id="PRU10141"/>
    </source>
</evidence>
<reference evidence="10" key="1">
    <citation type="submission" date="2023-10" db="EMBL/GenBank/DDBJ databases">
        <authorList>
            <person name="Chen Y."/>
            <person name="Shah S."/>
            <person name="Dougan E. K."/>
            <person name="Thang M."/>
            <person name="Chan C."/>
        </authorList>
    </citation>
    <scope>NUCLEOTIDE SEQUENCE [LARGE SCALE GENOMIC DNA]</scope>
</reference>
<accession>A0ABN9YIW6</accession>
<keyword evidence="5 6" id="KW-0067">ATP-binding</keyword>
<feature type="non-terminal residue" evidence="10">
    <location>
        <position position="1"/>
    </location>
</feature>
<sequence>RLEKVTLLGSGNFGNVFLARNPSTRQLYALKRLSKGYVQSSGTAQQVCWERDLMTMLDSPFVVKLVSTYKDAQFVYLLMEAGGYMASEGGDASGRRRRVVRAASGQSDAGRSVEFLVGKCKAVLWARLVLDALVAKPETPDPSGQYEDVSRASLQGAVRNMARRAEQVARNHTYETPFGGENPYFTEPTFSEMNDIPVGAAPLIMEMSSVMDDIPPESSPKEEEALSETASIEEMKETESDPPSQSTITAERMCEADKAWAALLQDADQRDWIAMCLKIQQFPEFAPRVLVLKPYVLQGTQIVMNTPLEKDTHLREQLCQLEGHSRALQARAVALVDDPSVRKEAGQLLRDAESMVEETRRTVHEAKKKLTIARLRHQMVEDTFDAIVAADLEGLRVLVKRLAQL</sequence>
<evidence type="ECO:0000256" key="1">
    <source>
        <dbReference type="ARBA" id="ARBA00022527"/>
    </source>
</evidence>
<evidence type="ECO:0000259" key="9">
    <source>
        <dbReference type="PROSITE" id="PS50011"/>
    </source>
</evidence>
<organism evidence="10 11">
    <name type="scientific">Prorocentrum cordatum</name>
    <dbReference type="NCBI Taxonomy" id="2364126"/>
    <lineage>
        <taxon>Eukaryota</taxon>
        <taxon>Sar</taxon>
        <taxon>Alveolata</taxon>
        <taxon>Dinophyceae</taxon>
        <taxon>Prorocentrales</taxon>
        <taxon>Prorocentraceae</taxon>
        <taxon>Prorocentrum</taxon>
    </lineage>
</organism>
<evidence type="ECO:0000256" key="5">
    <source>
        <dbReference type="ARBA" id="ARBA00022840"/>
    </source>
</evidence>
<dbReference type="Gene3D" id="3.30.200.20">
    <property type="entry name" value="Phosphorylase Kinase, domain 1"/>
    <property type="match status" value="1"/>
</dbReference>
<keyword evidence="3 6" id="KW-0547">Nucleotide-binding</keyword>
<dbReference type="InterPro" id="IPR017441">
    <property type="entry name" value="Protein_kinase_ATP_BS"/>
</dbReference>
<name>A0ABN9YIW6_9DINO</name>
<evidence type="ECO:0000256" key="8">
    <source>
        <dbReference type="SAM" id="MobiDB-lite"/>
    </source>
</evidence>
<dbReference type="Pfam" id="PF00069">
    <property type="entry name" value="Pkinase"/>
    <property type="match status" value="1"/>
</dbReference>
<dbReference type="Proteomes" id="UP001189429">
    <property type="component" value="Unassembled WGS sequence"/>
</dbReference>
<evidence type="ECO:0000313" key="11">
    <source>
        <dbReference type="Proteomes" id="UP001189429"/>
    </source>
</evidence>
<proteinExistence type="predicted"/>